<keyword evidence="3" id="KW-1185">Reference proteome</keyword>
<reference evidence="2 3" key="1">
    <citation type="submission" date="2018-10" db="EMBL/GenBank/DDBJ databases">
        <authorList>
            <person name="Ekblom R."/>
            <person name="Jareborg N."/>
        </authorList>
    </citation>
    <scope>NUCLEOTIDE SEQUENCE [LARGE SCALE GENOMIC DNA]</scope>
    <source>
        <tissue evidence="2">Muscle</tissue>
    </source>
</reference>
<sequence length="210" mass="21615">GKPTQGRGSLASPAVQGSLPLPPPVCAQAGTANPWGQTQVSAPVFEFPVTGAQLPTFDRNSSCGCPKSPPEPRAGTLRNPHQPCPPRLAPPQPPSSPVLPALPQPGQPTSGLCPLKPRASASTPTSPMLGPTPASLRPGLSFLRAGPHPVHLRAPPRQVPPGHRPHLGHSHLSHALGGSDVAKAALASVTPAFPSPGMELPWQQVGREFI</sequence>
<accession>A0A9X9M6C0</accession>
<organism evidence="2 3">
    <name type="scientific">Gulo gulo</name>
    <name type="common">Wolverine</name>
    <name type="synonym">Gluton</name>
    <dbReference type="NCBI Taxonomy" id="48420"/>
    <lineage>
        <taxon>Eukaryota</taxon>
        <taxon>Metazoa</taxon>
        <taxon>Chordata</taxon>
        <taxon>Craniata</taxon>
        <taxon>Vertebrata</taxon>
        <taxon>Euteleostomi</taxon>
        <taxon>Mammalia</taxon>
        <taxon>Eutheria</taxon>
        <taxon>Laurasiatheria</taxon>
        <taxon>Carnivora</taxon>
        <taxon>Caniformia</taxon>
        <taxon>Musteloidea</taxon>
        <taxon>Mustelidae</taxon>
        <taxon>Guloninae</taxon>
        <taxon>Gulo</taxon>
    </lineage>
</organism>
<evidence type="ECO:0000313" key="3">
    <source>
        <dbReference type="Proteomes" id="UP000269945"/>
    </source>
</evidence>
<proteinExistence type="predicted"/>
<dbReference type="Proteomes" id="UP000269945">
    <property type="component" value="Unassembled WGS sequence"/>
</dbReference>
<dbReference type="EMBL" id="CYRY02043430">
    <property type="protein sequence ID" value="VCX37819.1"/>
    <property type="molecule type" value="Genomic_DNA"/>
</dbReference>
<feature type="region of interest" description="Disordered" evidence="1">
    <location>
        <begin position="1"/>
        <end position="36"/>
    </location>
</feature>
<comment type="caution">
    <text evidence="2">The sequence shown here is derived from an EMBL/GenBank/DDBJ whole genome shotgun (WGS) entry which is preliminary data.</text>
</comment>
<feature type="region of interest" description="Disordered" evidence="1">
    <location>
        <begin position="56"/>
        <end position="130"/>
    </location>
</feature>
<evidence type="ECO:0000313" key="2">
    <source>
        <dbReference type="EMBL" id="VCX37819.1"/>
    </source>
</evidence>
<dbReference type="AlphaFoldDB" id="A0A9X9M6C0"/>
<feature type="non-terminal residue" evidence="2">
    <location>
        <position position="1"/>
    </location>
</feature>
<protein>
    <submittedName>
        <fullName evidence="2">Uncharacterized protein</fullName>
    </submittedName>
</protein>
<feature type="compositionally biased region" description="Pro residues" evidence="1">
    <location>
        <begin position="82"/>
        <end position="106"/>
    </location>
</feature>
<gene>
    <name evidence="2" type="ORF">BN2614_LOCUS6</name>
</gene>
<evidence type="ECO:0000256" key="1">
    <source>
        <dbReference type="SAM" id="MobiDB-lite"/>
    </source>
</evidence>
<name>A0A9X9M6C0_GULGU</name>